<evidence type="ECO:0000313" key="3">
    <source>
        <dbReference type="Proteomes" id="UP000500938"/>
    </source>
</evidence>
<evidence type="ECO:0000313" key="2">
    <source>
        <dbReference type="EMBL" id="QJR38095.1"/>
    </source>
</evidence>
<sequence length="311" mass="32415">MTFRSHLLGALGITLSASTPGAAQVMSLPADGGPTWASVQQALGGRGAMQPGDVLRFGFPRTDLTVVADGVTLKPTLALGSWVAFKRMDAGGTTMVMGDLVLTENEVSPVMLALQQNGVEQTALHQHVLRENPRVLYMHIDAHGDAVKIANAIRIAIGASKTPMTAPTAPAPTSPASAAFDLDTAAIARTLGVAGRVNGGVYQVNAPRAERIVAHGVEVPPSMGVATVMNFQPTGGGKAAITGDFVMTAAEVNPVIRALRDHGIEVTALHSHMLDETPRLFFMHFWANANAVTLAAGLRAALDQTARPAAR</sequence>
<proteinExistence type="predicted"/>
<name>A0A6M4IV65_9BACT</name>
<gene>
    <name evidence="2" type="ORF">HKW67_03390</name>
</gene>
<feature type="signal peptide" evidence="1">
    <location>
        <begin position="1"/>
        <end position="22"/>
    </location>
</feature>
<dbReference type="KEGG" id="ggr:HKW67_03390"/>
<evidence type="ECO:0000256" key="1">
    <source>
        <dbReference type="SAM" id="SignalP"/>
    </source>
</evidence>
<protein>
    <submittedName>
        <fullName evidence="2">DUF1259 domain-containing protein</fullName>
    </submittedName>
</protein>
<dbReference type="Pfam" id="PF07485">
    <property type="entry name" value="DUF1529"/>
    <property type="match status" value="2"/>
</dbReference>
<dbReference type="AlphaFoldDB" id="A0A6M4IV65"/>
<dbReference type="InterPro" id="IPR011094">
    <property type="entry name" value="Uncharacterised_LppY/LpqO"/>
</dbReference>
<dbReference type="Proteomes" id="UP000500938">
    <property type="component" value="Chromosome"/>
</dbReference>
<feature type="chain" id="PRO_5027058730" evidence="1">
    <location>
        <begin position="23"/>
        <end position="311"/>
    </location>
</feature>
<organism evidence="2 3">
    <name type="scientific">Gemmatimonas groenlandica</name>
    <dbReference type="NCBI Taxonomy" id="2732249"/>
    <lineage>
        <taxon>Bacteria</taxon>
        <taxon>Pseudomonadati</taxon>
        <taxon>Gemmatimonadota</taxon>
        <taxon>Gemmatimonadia</taxon>
        <taxon>Gemmatimonadales</taxon>
        <taxon>Gemmatimonadaceae</taxon>
        <taxon>Gemmatimonas</taxon>
    </lineage>
</organism>
<accession>A0A6M4IV65</accession>
<dbReference type="EMBL" id="CP053085">
    <property type="protein sequence ID" value="QJR38095.1"/>
    <property type="molecule type" value="Genomic_DNA"/>
</dbReference>
<keyword evidence="3" id="KW-1185">Reference proteome</keyword>
<keyword evidence="1" id="KW-0732">Signal</keyword>
<reference evidence="2 3" key="1">
    <citation type="submission" date="2020-05" db="EMBL/GenBank/DDBJ databases">
        <title>Complete genome sequence of Gemmatimonas greenlandica TET16.</title>
        <authorList>
            <person name="Zeng Y."/>
        </authorList>
    </citation>
    <scope>NUCLEOTIDE SEQUENCE [LARGE SCALE GENOMIC DNA]</scope>
    <source>
        <strain evidence="2 3">TET16</strain>
    </source>
</reference>